<dbReference type="InterPro" id="IPR003593">
    <property type="entry name" value="AAA+_ATPase"/>
</dbReference>
<dbReference type="SMART" id="SM00382">
    <property type="entry name" value="AAA"/>
    <property type="match status" value="1"/>
</dbReference>
<evidence type="ECO:0000313" key="2">
    <source>
        <dbReference type="EMBL" id="ABK17302.1"/>
    </source>
</evidence>
<dbReference type="PANTHER" id="PTHR42759:SF1">
    <property type="entry name" value="MAGNESIUM-CHELATASE SUBUNIT CHLD"/>
    <property type="match status" value="1"/>
</dbReference>
<dbReference type="SUPFAM" id="SSF52540">
    <property type="entry name" value="P-loop containing nucleoside triphosphate hydrolases"/>
    <property type="match status" value="1"/>
</dbReference>
<evidence type="ECO:0000313" key="3">
    <source>
        <dbReference type="Proteomes" id="UP000001784"/>
    </source>
</evidence>
<reference evidence="2 3" key="1">
    <citation type="submission" date="2006-10" db="EMBL/GenBank/DDBJ databases">
        <title>Complete sequence of Syntrophobacter fumaroxidans MPOB.</title>
        <authorList>
            <consortium name="US DOE Joint Genome Institute"/>
            <person name="Copeland A."/>
            <person name="Lucas S."/>
            <person name="Lapidus A."/>
            <person name="Barry K."/>
            <person name="Detter J.C."/>
            <person name="Glavina del Rio T."/>
            <person name="Hammon N."/>
            <person name="Israni S."/>
            <person name="Pitluck S."/>
            <person name="Goltsman E.G."/>
            <person name="Martinez M."/>
            <person name="Schmutz J."/>
            <person name="Larimer F."/>
            <person name="Land M."/>
            <person name="Hauser L."/>
            <person name="Kyrpides N."/>
            <person name="Kim E."/>
            <person name="Boone D.R."/>
            <person name="Brockman F."/>
            <person name="Culley D."/>
            <person name="Ferry J."/>
            <person name="Gunsalus R."/>
            <person name="McInerney M.J."/>
            <person name="Morrison M."/>
            <person name="Plugge C."/>
            <person name="Rohlin L."/>
            <person name="Scholten J."/>
            <person name="Sieber J."/>
            <person name="Stams A.J.M."/>
            <person name="Worm P."/>
            <person name="Henstra A.M."/>
            <person name="Richardson P."/>
        </authorList>
    </citation>
    <scope>NUCLEOTIDE SEQUENCE [LARGE SCALE GENOMIC DNA]</scope>
    <source>
        <strain evidence="3">DSM 10017 / MPOB</strain>
    </source>
</reference>
<protein>
    <submittedName>
        <fullName evidence="2">ATPase associated with various cellular activities, AAA_5</fullName>
    </submittedName>
</protein>
<proteinExistence type="predicted"/>
<dbReference type="InParanoid" id="A0LIQ0"/>
<feature type="domain" description="AAA+ ATPase" evidence="1">
    <location>
        <begin position="58"/>
        <end position="220"/>
    </location>
</feature>
<dbReference type="GO" id="GO:0005524">
    <property type="term" value="F:ATP binding"/>
    <property type="evidence" value="ECO:0007669"/>
    <property type="project" value="InterPro"/>
</dbReference>
<dbReference type="eggNOG" id="COG0714">
    <property type="taxonomic scope" value="Bacteria"/>
</dbReference>
<dbReference type="InterPro" id="IPR011704">
    <property type="entry name" value="ATPase_dyneun-rel_AAA"/>
</dbReference>
<name>A0LIQ0_SYNFM</name>
<dbReference type="GO" id="GO:0016887">
    <property type="term" value="F:ATP hydrolysis activity"/>
    <property type="evidence" value="ECO:0007669"/>
    <property type="project" value="InterPro"/>
</dbReference>
<dbReference type="Gene3D" id="3.40.50.300">
    <property type="entry name" value="P-loop containing nucleotide triphosphate hydrolases"/>
    <property type="match status" value="1"/>
</dbReference>
<accession>A0LIQ0</accession>
<dbReference type="STRING" id="335543.Sfum_1615"/>
<dbReference type="AlphaFoldDB" id="A0LIQ0"/>
<gene>
    <name evidence="2" type="ordered locus">Sfum_1615</name>
</gene>
<dbReference type="Pfam" id="PF07728">
    <property type="entry name" value="AAA_5"/>
    <property type="match status" value="1"/>
</dbReference>
<dbReference type="EMBL" id="CP000478">
    <property type="protein sequence ID" value="ABK17302.1"/>
    <property type="molecule type" value="Genomic_DNA"/>
</dbReference>
<sequence length="308" mass="34827">MPCLIRKNIVLHDALAGWRNDVIPEHAPQGEKGMRFEGTERYYLNPELREIVNIAITMEKPLLLTGEAGTGKTQLAFEVSRALELAMEEARCKSTFKGEELCYVYDTVLRLNDSRFGSGETGRDVNDIWDYLRFGPIGRAFLAEDRRVLLLDEIDKTDSDTQDNLLDVLEDGSFIIREINHKVTARQKPVIIITSNAKRELSDPFLRRCFCHYIPFPPPDEMAVIVRLHFPDLPDAFVSACLTTFYRLREQGYEKPPATAELLDWIGALASDGVGGPGAGREVSHIGTLLKRTQDLLKFKGVRKATRF</sequence>
<dbReference type="HOGENOM" id="CLU_051820_2_1_7"/>
<dbReference type="InterPro" id="IPR027417">
    <property type="entry name" value="P-loop_NTPase"/>
</dbReference>
<dbReference type="PANTHER" id="PTHR42759">
    <property type="entry name" value="MOXR FAMILY PROTEIN"/>
    <property type="match status" value="1"/>
</dbReference>
<keyword evidence="3" id="KW-1185">Reference proteome</keyword>
<dbReference type="KEGG" id="sfu:Sfum_1615"/>
<dbReference type="CDD" id="cd00009">
    <property type="entry name" value="AAA"/>
    <property type="match status" value="1"/>
</dbReference>
<evidence type="ECO:0000259" key="1">
    <source>
        <dbReference type="SMART" id="SM00382"/>
    </source>
</evidence>
<organism evidence="2 3">
    <name type="scientific">Syntrophobacter fumaroxidans (strain DSM 10017 / MPOB)</name>
    <dbReference type="NCBI Taxonomy" id="335543"/>
    <lineage>
        <taxon>Bacteria</taxon>
        <taxon>Pseudomonadati</taxon>
        <taxon>Thermodesulfobacteriota</taxon>
        <taxon>Syntrophobacteria</taxon>
        <taxon>Syntrophobacterales</taxon>
        <taxon>Syntrophobacteraceae</taxon>
        <taxon>Syntrophobacter</taxon>
    </lineage>
</organism>
<dbReference type="Proteomes" id="UP000001784">
    <property type="component" value="Chromosome"/>
</dbReference>
<dbReference type="InterPro" id="IPR050764">
    <property type="entry name" value="CbbQ/NirQ/NorQ/GpvN"/>
</dbReference>